<name>A0A1D1VTB0_RAMVA</name>
<organism evidence="2 3">
    <name type="scientific">Ramazzottius varieornatus</name>
    <name type="common">Water bear</name>
    <name type="synonym">Tardigrade</name>
    <dbReference type="NCBI Taxonomy" id="947166"/>
    <lineage>
        <taxon>Eukaryota</taxon>
        <taxon>Metazoa</taxon>
        <taxon>Ecdysozoa</taxon>
        <taxon>Tardigrada</taxon>
        <taxon>Eutardigrada</taxon>
        <taxon>Parachela</taxon>
        <taxon>Hypsibioidea</taxon>
        <taxon>Ramazzottiidae</taxon>
        <taxon>Ramazzottius</taxon>
    </lineage>
</organism>
<evidence type="ECO:0000313" key="3">
    <source>
        <dbReference type="Proteomes" id="UP000186922"/>
    </source>
</evidence>
<dbReference type="EMBL" id="BDGG01000010">
    <property type="protein sequence ID" value="GAV04106.1"/>
    <property type="molecule type" value="Genomic_DNA"/>
</dbReference>
<dbReference type="AlphaFoldDB" id="A0A1D1VTB0"/>
<feature type="compositionally biased region" description="Low complexity" evidence="1">
    <location>
        <begin position="30"/>
        <end position="43"/>
    </location>
</feature>
<reference evidence="2 3" key="1">
    <citation type="journal article" date="2016" name="Nat. Commun.">
        <title>Extremotolerant tardigrade genome and improved radiotolerance of human cultured cells by tardigrade-unique protein.</title>
        <authorList>
            <person name="Hashimoto T."/>
            <person name="Horikawa D.D."/>
            <person name="Saito Y."/>
            <person name="Kuwahara H."/>
            <person name="Kozuka-Hata H."/>
            <person name="Shin-I T."/>
            <person name="Minakuchi Y."/>
            <person name="Ohishi K."/>
            <person name="Motoyama A."/>
            <person name="Aizu T."/>
            <person name="Enomoto A."/>
            <person name="Kondo K."/>
            <person name="Tanaka S."/>
            <person name="Hara Y."/>
            <person name="Koshikawa S."/>
            <person name="Sagara H."/>
            <person name="Miura T."/>
            <person name="Yokobori S."/>
            <person name="Miyagawa K."/>
            <person name="Suzuki Y."/>
            <person name="Kubo T."/>
            <person name="Oyama M."/>
            <person name="Kohara Y."/>
            <person name="Fujiyama A."/>
            <person name="Arakawa K."/>
            <person name="Katayama T."/>
            <person name="Toyoda A."/>
            <person name="Kunieda T."/>
        </authorList>
    </citation>
    <scope>NUCLEOTIDE SEQUENCE [LARGE SCALE GENOMIC DNA]</scope>
    <source>
        <strain evidence="2 3">YOKOZUNA-1</strain>
    </source>
</reference>
<protein>
    <submittedName>
        <fullName evidence="2">Uncharacterized protein</fullName>
    </submittedName>
</protein>
<dbReference type="Proteomes" id="UP000186922">
    <property type="component" value="Unassembled WGS sequence"/>
</dbReference>
<accession>A0A1D1VTB0</accession>
<comment type="caution">
    <text evidence="2">The sequence shown here is derived from an EMBL/GenBank/DDBJ whole genome shotgun (WGS) entry which is preliminary data.</text>
</comment>
<sequence length="201" mass="22236">MTQPGAYPSDWLHHDIVLWSDVLLDYPQASQGSSTGQGNSNQGPSITTTSATIPCRPTRACYGCGDTIHLLPACPRRLPPRAPFPYQQPFVPRYLYPDRGYGYQGHHHLALQRVVVAKERDTVSHKLLSDGRTLRSLFLLVTKPKQSKGISPSAEVCQAYNVGYCEGPGCLDGRLRLCNVCFSREHRAAFHNTGVNPYLGQ</sequence>
<gene>
    <name evidence="2" type="primary">RvY_14434-1</name>
    <name evidence="2" type="synonym">RvY_14434.1</name>
    <name evidence="2" type="ORF">RvY_14434</name>
</gene>
<proteinExistence type="predicted"/>
<evidence type="ECO:0000256" key="1">
    <source>
        <dbReference type="SAM" id="MobiDB-lite"/>
    </source>
</evidence>
<evidence type="ECO:0000313" key="2">
    <source>
        <dbReference type="EMBL" id="GAV04106.1"/>
    </source>
</evidence>
<feature type="region of interest" description="Disordered" evidence="1">
    <location>
        <begin position="30"/>
        <end position="51"/>
    </location>
</feature>
<keyword evidence="3" id="KW-1185">Reference proteome</keyword>